<feature type="chain" id="PRO_5019283385" description="DUF2790 domain-containing protein" evidence="1">
    <location>
        <begin position="21"/>
        <end position="70"/>
    </location>
</feature>
<dbReference type="Proteomes" id="UP000283255">
    <property type="component" value="Unassembled WGS sequence"/>
</dbReference>
<evidence type="ECO:0000256" key="1">
    <source>
        <dbReference type="SAM" id="SignalP"/>
    </source>
</evidence>
<gene>
    <name evidence="2" type="ORF">D1Z90_04735</name>
</gene>
<keyword evidence="3" id="KW-1185">Reference proteome</keyword>
<evidence type="ECO:0008006" key="4">
    <source>
        <dbReference type="Google" id="ProtNLM"/>
    </source>
</evidence>
<keyword evidence="1" id="KW-0732">Signal</keyword>
<dbReference type="EMBL" id="QZCH01000003">
    <property type="protein sequence ID" value="RJG49954.1"/>
    <property type="molecule type" value="Genomic_DNA"/>
</dbReference>
<evidence type="ECO:0000313" key="3">
    <source>
        <dbReference type="Proteomes" id="UP000283255"/>
    </source>
</evidence>
<sequence length="70" mass="7517">MKNVMKLAAIFVALSSSAMAMDMDYQAQVVNKVETTADVVPAAYDEATKGMVSFSSVGQTGRLITSYNFN</sequence>
<dbReference type="AlphaFoldDB" id="A0A418YHZ9"/>
<name>A0A418YHZ9_9GAMM</name>
<dbReference type="RefSeq" id="WP_119909600.1">
    <property type="nucleotide sequence ID" value="NZ_QZCH01000003.1"/>
</dbReference>
<reference evidence="2 3" key="1">
    <citation type="submission" date="2018-09" db="EMBL/GenBank/DDBJ databases">
        <authorList>
            <person name="Wang F."/>
        </authorList>
    </citation>
    <scope>NUCLEOTIDE SEQUENCE [LARGE SCALE GENOMIC DNA]</scope>
    <source>
        <strain evidence="2 3">PLHSC7-2</strain>
    </source>
</reference>
<organism evidence="2 3">
    <name type="scientific">Motilimonas pumila</name>
    <dbReference type="NCBI Taxonomy" id="2303987"/>
    <lineage>
        <taxon>Bacteria</taxon>
        <taxon>Pseudomonadati</taxon>
        <taxon>Pseudomonadota</taxon>
        <taxon>Gammaproteobacteria</taxon>
        <taxon>Alteromonadales</taxon>
        <taxon>Alteromonadales genera incertae sedis</taxon>
        <taxon>Motilimonas</taxon>
    </lineage>
</organism>
<evidence type="ECO:0000313" key="2">
    <source>
        <dbReference type="EMBL" id="RJG49954.1"/>
    </source>
</evidence>
<reference evidence="2 3" key="2">
    <citation type="submission" date="2019-01" db="EMBL/GenBank/DDBJ databases">
        <title>Motilimonas pumilus sp. nov., isolated from the gut of sea cucumber (Apostichopus japonicus).</title>
        <authorList>
            <person name="Wang F.-Q."/>
            <person name="Ren L.-H."/>
            <person name="Lin Y.-W."/>
            <person name="Sun G.-H."/>
            <person name="Du Z.-J."/>
            <person name="Zhao J.-X."/>
            <person name="Liu X.-J."/>
            <person name="Liu L.-J."/>
        </authorList>
    </citation>
    <scope>NUCLEOTIDE SEQUENCE [LARGE SCALE GENOMIC DNA]</scope>
    <source>
        <strain evidence="2 3">PLHSC7-2</strain>
    </source>
</reference>
<comment type="caution">
    <text evidence="2">The sequence shown here is derived from an EMBL/GenBank/DDBJ whole genome shotgun (WGS) entry which is preliminary data.</text>
</comment>
<accession>A0A418YHZ9</accession>
<protein>
    <recommendedName>
        <fullName evidence="4">DUF2790 domain-containing protein</fullName>
    </recommendedName>
</protein>
<proteinExistence type="predicted"/>
<feature type="signal peptide" evidence="1">
    <location>
        <begin position="1"/>
        <end position="20"/>
    </location>
</feature>